<evidence type="ECO:0000256" key="1">
    <source>
        <dbReference type="SAM" id="MobiDB-lite"/>
    </source>
</evidence>
<dbReference type="Proteomes" id="UP001499987">
    <property type="component" value="Unassembled WGS sequence"/>
</dbReference>
<feature type="compositionally biased region" description="Low complexity" evidence="1">
    <location>
        <begin position="23"/>
        <end position="32"/>
    </location>
</feature>
<gene>
    <name evidence="2" type="ORF">GCM10009663_26960</name>
</gene>
<protein>
    <recommendedName>
        <fullName evidence="4">Serine/threonine protein kinase</fullName>
    </recommendedName>
</protein>
<feature type="region of interest" description="Disordered" evidence="1">
    <location>
        <begin position="67"/>
        <end position="109"/>
    </location>
</feature>
<organism evidence="2 3">
    <name type="scientific">Kitasatospora arboriphila</name>
    <dbReference type="NCBI Taxonomy" id="258052"/>
    <lineage>
        <taxon>Bacteria</taxon>
        <taxon>Bacillati</taxon>
        <taxon>Actinomycetota</taxon>
        <taxon>Actinomycetes</taxon>
        <taxon>Kitasatosporales</taxon>
        <taxon>Streptomycetaceae</taxon>
        <taxon>Kitasatospora</taxon>
    </lineage>
</organism>
<dbReference type="EMBL" id="BAAALD010000020">
    <property type="protein sequence ID" value="GAA1082571.1"/>
    <property type="molecule type" value="Genomic_DNA"/>
</dbReference>
<feature type="compositionally biased region" description="Pro residues" evidence="1">
    <location>
        <begin position="1"/>
        <end position="22"/>
    </location>
</feature>
<feature type="compositionally biased region" description="Low complexity" evidence="1">
    <location>
        <begin position="87"/>
        <end position="109"/>
    </location>
</feature>
<evidence type="ECO:0000313" key="2">
    <source>
        <dbReference type="EMBL" id="GAA1082571.1"/>
    </source>
</evidence>
<reference evidence="3" key="1">
    <citation type="journal article" date="2019" name="Int. J. Syst. Evol. Microbiol.">
        <title>The Global Catalogue of Microorganisms (GCM) 10K type strain sequencing project: providing services to taxonomists for standard genome sequencing and annotation.</title>
        <authorList>
            <consortium name="The Broad Institute Genomics Platform"/>
            <consortium name="The Broad Institute Genome Sequencing Center for Infectious Disease"/>
            <person name="Wu L."/>
            <person name="Ma J."/>
        </authorList>
    </citation>
    <scope>NUCLEOTIDE SEQUENCE [LARGE SCALE GENOMIC DNA]</scope>
    <source>
        <strain evidence="3">JCM 13002</strain>
    </source>
</reference>
<sequence length="234" mass="23373">MQYPSQDPPPHWTPPHQTPPSGSPTFGSPTAGHPAPHRSNAKTWGVVAAVVSAAAGVASAIAAFTGGGSGSSAAPGPAPQVTGTVAGKGASAGTGDAATAVSPAPAGAGRGAAVRWSGKILFGMEGIDLSALPPRKGTGAVNFPSAQRSGSSGMKIKGQVAPWEGPGEPTAEGCRDLLQTRARQEVDVAEGDRVCVVNESSPIGLVTVTGTHYDQGSYGELDADLKVWNLRLAH</sequence>
<feature type="region of interest" description="Disordered" evidence="1">
    <location>
        <begin position="133"/>
        <end position="171"/>
    </location>
</feature>
<accession>A0ABP4E0V6</accession>
<feature type="region of interest" description="Disordered" evidence="1">
    <location>
        <begin position="1"/>
        <end position="39"/>
    </location>
</feature>
<keyword evidence="3" id="KW-1185">Reference proteome</keyword>
<evidence type="ECO:0000313" key="3">
    <source>
        <dbReference type="Proteomes" id="UP001499987"/>
    </source>
</evidence>
<proteinExistence type="predicted"/>
<evidence type="ECO:0008006" key="4">
    <source>
        <dbReference type="Google" id="ProtNLM"/>
    </source>
</evidence>
<name>A0ABP4E0V6_9ACTN</name>
<comment type="caution">
    <text evidence="2">The sequence shown here is derived from an EMBL/GenBank/DDBJ whole genome shotgun (WGS) entry which is preliminary data.</text>
</comment>